<dbReference type="NCBIfam" id="TIGR00964">
    <property type="entry name" value="secE_bact"/>
    <property type="match status" value="1"/>
</dbReference>
<keyword evidence="7 9" id="KW-0811">Translocation</keyword>
<evidence type="ECO:0000256" key="8">
    <source>
        <dbReference type="ARBA" id="ARBA00023136"/>
    </source>
</evidence>
<dbReference type="GO" id="GO:0065002">
    <property type="term" value="P:intracellular protein transmembrane transport"/>
    <property type="evidence" value="ECO:0007669"/>
    <property type="project" value="UniProtKB-UniRule"/>
</dbReference>
<evidence type="ECO:0000256" key="2">
    <source>
        <dbReference type="ARBA" id="ARBA00022448"/>
    </source>
</evidence>
<organism evidence="11 12">
    <name type="scientific">Schaalia odontolytica</name>
    <dbReference type="NCBI Taxonomy" id="1660"/>
    <lineage>
        <taxon>Bacteria</taxon>
        <taxon>Bacillati</taxon>
        <taxon>Actinomycetota</taxon>
        <taxon>Actinomycetes</taxon>
        <taxon>Actinomycetales</taxon>
        <taxon>Actinomycetaceae</taxon>
        <taxon>Schaalia</taxon>
    </lineage>
</organism>
<evidence type="ECO:0000256" key="7">
    <source>
        <dbReference type="ARBA" id="ARBA00023010"/>
    </source>
</evidence>
<dbReference type="GO" id="GO:0043952">
    <property type="term" value="P:protein transport by the Sec complex"/>
    <property type="evidence" value="ECO:0007669"/>
    <property type="project" value="UniProtKB-UniRule"/>
</dbReference>
<protein>
    <recommendedName>
        <fullName evidence="9">Protein translocase subunit SecE</fullName>
    </recommendedName>
</protein>
<feature type="region of interest" description="Disordered" evidence="10">
    <location>
        <begin position="1"/>
        <end position="32"/>
    </location>
</feature>
<dbReference type="OrthoDB" id="9805743at2"/>
<comment type="subunit">
    <text evidence="9">Component of the Sec protein translocase complex. Heterotrimer consisting of SecY, SecE and SecG subunits. The heterotrimers can form oligomers, although 1 heterotrimer is thought to be able to translocate proteins. Interacts with the ribosome. Interacts with SecDF, and other proteins may be involved. Interacts with SecA.</text>
</comment>
<dbReference type="STRING" id="1660.APY09_04705"/>
<sequence>MADRVASDAESSRRDRTKSAATRKRSEAATEQNKRPGFFAGIWLFFKQVIDEMKKVTYPTGSETWTYFLVVVVFVAAIMAFAGLLDFGFGKLSALIFG</sequence>
<dbReference type="InterPro" id="IPR001901">
    <property type="entry name" value="Translocase_SecE/Sec61-g"/>
</dbReference>
<dbReference type="InterPro" id="IPR005807">
    <property type="entry name" value="SecE_bac"/>
</dbReference>
<comment type="function">
    <text evidence="9">Essential subunit of the Sec protein translocation channel SecYEG. Clamps together the 2 halves of SecY. May contact the channel plug during translocation.</text>
</comment>
<evidence type="ECO:0000313" key="11">
    <source>
        <dbReference type="EMBL" id="SPT56379.1"/>
    </source>
</evidence>
<accession>A0A2X0U3N8</accession>
<dbReference type="InterPro" id="IPR038379">
    <property type="entry name" value="SecE_sf"/>
</dbReference>
<comment type="subcellular location">
    <subcellularLocation>
        <location evidence="9">Cell membrane</location>
        <topology evidence="9">Single-pass membrane protein</topology>
    </subcellularLocation>
    <subcellularLocation>
        <location evidence="1">Membrane</location>
    </subcellularLocation>
</comment>
<evidence type="ECO:0000256" key="6">
    <source>
        <dbReference type="ARBA" id="ARBA00022989"/>
    </source>
</evidence>
<dbReference type="EMBL" id="UAPR01000012">
    <property type="protein sequence ID" value="SPT56379.1"/>
    <property type="molecule type" value="Genomic_DNA"/>
</dbReference>
<dbReference type="Proteomes" id="UP000250192">
    <property type="component" value="Unassembled WGS sequence"/>
</dbReference>
<evidence type="ECO:0000256" key="10">
    <source>
        <dbReference type="SAM" id="MobiDB-lite"/>
    </source>
</evidence>
<keyword evidence="6 9" id="KW-1133">Transmembrane helix</keyword>
<keyword evidence="2 9" id="KW-0813">Transport</keyword>
<keyword evidence="3 9" id="KW-1003">Cell membrane</keyword>
<evidence type="ECO:0000256" key="4">
    <source>
        <dbReference type="ARBA" id="ARBA00022692"/>
    </source>
</evidence>
<dbReference type="GeneID" id="93757788"/>
<feature type="transmembrane region" description="Helical" evidence="9">
    <location>
        <begin position="65"/>
        <end position="85"/>
    </location>
</feature>
<name>A0A2X0U3N8_9ACTO</name>
<evidence type="ECO:0000256" key="1">
    <source>
        <dbReference type="ARBA" id="ARBA00004370"/>
    </source>
</evidence>
<evidence type="ECO:0000256" key="5">
    <source>
        <dbReference type="ARBA" id="ARBA00022927"/>
    </source>
</evidence>
<dbReference type="AlphaFoldDB" id="A0A2X0U3N8"/>
<dbReference type="HAMAP" id="MF_00422">
    <property type="entry name" value="SecE"/>
    <property type="match status" value="1"/>
</dbReference>
<dbReference type="GO" id="GO:0005886">
    <property type="term" value="C:plasma membrane"/>
    <property type="evidence" value="ECO:0007669"/>
    <property type="project" value="UniProtKB-SubCell"/>
</dbReference>
<keyword evidence="8 9" id="KW-0472">Membrane</keyword>
<dbReference type="GO" id="GO:0009306">
    <property type="term" value="P:protein secretion"/>
    <property type="evidence" value="ECO:0007669"/>
    <property type="project" value="UniProtKB-UniRule"/>
</dbReference>
<dbReference type="GO" id="GO:0006605">
    <property type="term" value="P:protein targeting"/>
    <property type="evidence" value="ECO:0007669"/>
    <property type="project" value="UniProtKB-UniRule"/>
</dbReference>
<dbReference type="Gene3D" id="1.20.5.1030">
    <property type="entry name" value="Preprotein translocase secy subunit"/>
    <property type="match status" value="1"/>
</dbReference>
<keyword evidence="4 9" id="KW-0812">Transmembrane</keyword>
<dbReference type="GO" id="GO:0008320">
    <property type="term" value="F:protein transmembrane transporter activity"/>
    <property type="evidence" value="ECO:0007669"/>
    <property type="project" value="UniProtKB-UniRule"/>
</dbReference>
<keyword evidence="12" id="KW-1185">Reference proteome</keyword>
<dbReference type="PANTHER" id="PTHR33910">
    <property type="entry name" value="PROTEIN TRANSLOCASE SUBUNIT SECE"/>
    <property type="match status" value="1"/>
</dbReference>
<proteinExistence type="inferred from homology"/>
<evidence type="ECO:0000256" key="9">
    <source>
        <dbReference type="HAMAP-Rule" id="MF_00422"/>
    </source>
</evidence>
<dbReference type="PANTHER" id="PTHR33910:SF1">
    <property type="entry name" value="PROTEIN TRANSLOCASE SUBUNIT SECE"/>
    <property type="match status" value="1"/>
</dbReference>
<evidence type="ECO:0000256" key="3">
    <source>
        <dbReference type="ARBA" id="ARBA00022475"/>
    </source>
</evidence>
<keyword evidence="5 9" id="KW-0653">Protein transport</keyword>
<comment type="similarity">
    <text evidence="9">Belongs to the SecE/SEC61-gamma family.</text>
</comment>
<evidence type="ECO:0000313" key="12">
    <source>
        <dbReference type="Proteomes" id="UP000250192"/>
    </source>
</evidence>
<reference evidence="11 12" key="1">
    <citation type="submission" date="2018-06" db="EMBL/GenBank/DDBJ databases">
        <authorList>
            <consortium name="Pathogen Informatics"/>
            <person name="Doyle S."/>
        </authorList>
    </citation>
    <scope>NUCLEOTIDE SEQUENCE [LARGE SCALE GENOMIC DNA]</scope>
    <source>
        <strain evidence="11 12">NCTC9935</strain>
    </source>
</reference>
<dbReference type="RefSeq" id="WP_111824366.1">
    <property type="nucleotide sequence ID" value="NZ_CAUQLB010000008.1"/>
</dbReference>
<dbReference type="Pfam" id="PF00584">
    <property type="entry name" value="SecE"/>
    <property type="match status" value="1"/>
</dbReference>
<gene>
    <name evidence="9" type="primary">secE</name>
    <name evidence="11" type="ORF">NCTC9935_01912</name>
</gene>